<feature type="transmembrane region" description="Helical" evidence="4">
    <location>
        <begin position="165"/>
        <end position="188"/>
    </location>
</feature>
<dbReference type="PANTHER" id="PTHR11360:SF290">
    <property type="entry name" value="MONOCARBOXYLATE MFS PERMEASE"/>
    <property type="match status" value="1"/>
</dbReference>
<feature type="transmembrane region" description="Helical" evidence="4">
    <location>
        <begin position="40"/>
        <end position="58"/>
    </location>
</feature>
<feature type="transmembrane region" description="Helical" evidence="4">
    <location>
        <begin position="194"/>
        <end position="216"/>
    </location>
</feature>
<sequence length="427" mass="45228">MDARDKPGHDGTGTKEAKMLENYRNTSVDETSARYDGWRIVVVCFLVATFGWGLGFYGQSVYLAELHRLYGWPASLISTGTTFFYLFGAVLVVFVSEAVRAFGPRNCLLGGVVALAAAAVMIGQVSEPWQLYVADALMAFGWAGTSLGVITNMLGLWFDHKRGMAISLALNGASFGGVVGVPLLVAAIERFGFSGAMTSAAMAMLVLMIPIILIFVGQPPGRAAAMGSAAMAAPSASRIRAQALRDVAFLSVAVAFALVLFAQVGFIVHLIAYLDPLIGRTHATTAVALLTAMAMAGRVLFSTVIDRLNQRLASAISFTSQAVALLVIIHSRNEMVLIAACAVFGFSVGNLITLPSLIVQREFDPRSFGVLISLVTAINQITYAFGPGVIGLLRDASGSYALPFYGCIGLQLIAAVLIMVRGRSKLV</sequence>
<keyword evidence="1 4" id="KW-0812">Transmembrane</keyword>
<dbReference type="Gene3D" id="1.20.1250.20">
    <property type="entry name" value="MFS general substrate transporter like domains"/>
    <property type="match status" value="1"/>
</dbReference>
<dbReference type="Proteomes" id="UP000189796">
    <property type="component" value="Chromosome I"/>
</dbReference>
<organism evidence="6 7">
    <name type="scientific">Bradyrhizobium erythrophlei</name>
    <dbReference type="NCBI Taxonomy" id="1437360"/>
    <lineage>
        <taxon>Bacteria</taxon>
        <taxon>Pseudomonadati</taxon>
        <taxon>Pseudomonadota</taxon>
        <taxon>Alphaproteobacteria</taxon>
        <taxon>Hyphomicrobiales</taxon>
        <taxon>Nitrobacteraceae</taxon>
        <taxon>Bradyrhizobium</taxon>
    </lineage>
</organism>
<evidence type="ECO:0000256" key="1">
    <source>
        <dbReference type="ARBA" id="ARBA00022692"/>
    </source>
</evidence>
<gene>
    <name evidence="6" type="ORF">SAMN05443248_0177</name>
</gene>
<dbReference type="PANTHER" id="PTHR11360">
    <property type="entry name" value="MONOCARBOXYLATE TRANSPORTER"/>
    <property type="match status" value="1"/>
</dbReference>
<dbReference type="EMBL" id="LT670817">
    <property type="protein sequence ID" value="SHG07057.1"/>
    <property type="molecule type" value="Genomic_DNA"/>
</dbReference>
<protein>
    <submittedName>
        <fullName evidence="6">Predicted arabinose efflux permease, MFS family</fullName>
    </submittedName>
</protein>
<feature type="transmembrane region" description="Helical" evidence="4">
    <location>
        <begin position="247"/>
        <end position="274"/>
    </location>
</feature>
<evidence type="ECO:0000313" key="6">
    <source>
        <dbReference type="EMBL" id="SHG07057.1"/>
    </source>
</evidence>
<proteinExistence type="predicted"/>
<dbReference type="InterPro" id="IPR050327">
    <property type="entry name" value="Proton-linked_MCT"/>
</dbReference>
<dbReference type="SUPFAM" id="SSF103473">
    <property type="entry name" value="MFS general substrate transporter"/>
    <property type="match status" value="1"/>
</dbReference>
<dbReference type="AlphaFoldDB" id="A0A1M5GTQ8"/>
<feature type="transmembrane region" description="Helical" evidence="4">
    <location>
        <begin position="137"/>
        <end position="158"/>
    </location>
</feature>
<evidence type="ECO:0000256" key="3">
    <source>
        <dbReference type="ARBA" id="ARBA00023136"/>
    </source>
</evidence>
<evidence type="ECO:0000256" key="2">
    <source>
        <dbReference type="ARBA" id="ARBA00022989"/>
    </source>
</evidence>
<reference evidence="6 7" key="1">
    <citation type="submission" date="2016-11" db="EMBL/GenBank/DDBJ databases">
        <authorList>
            <person name="Jaros S."/>
            <person name="Januszkiewicz K."/>
            <person name="Wedrychowicz H."/>
        </authorList>
    </citation>
    <scope>NUCLEOTIDE SEQUENCE [LARGE SCALE GENOMIC DNA]</scope>
    <source>
        <strain evidence="6 7">GAS138</strain>
    </source>
</reference>
<dbReference type="InterPro" id="IPR020846">
    <property type="entry name" value="MFS_dom"/>
</dbReference>
<dbReference type="PROSITE" id="PS50850">
    <property type="entry name" value="MFS"/>
    <property type="match status" value="1"/>
</dbReference>
<evidence type="ECO:0000259" key="5">
    <source>
        <dbReference type="PROSITE" id="PS50850"/>
    </source>
</evidence>
<feature type="domain" description="Major facilitator superfamily (MFS) profile" evidence="5">
    <location>
        <begin position="39"/>
        <end position="426"/>
    </location>
</feature>
<dbReference type="InterPro" id="IPR011701">
    <property type="entry name" value="MFS"/>
</dbReference>
<keyword evidence="2 4" id="KW-1133">Transmembrane helix</keyword>
<feature type="transmembrane region" description="Helical" evidence="4">
    <location>
        <begin position="402"/>
        <end position="420"/>
    </location>
</feature>
<feature type="transmembrane region" description="Helical" evidence="4">
    <location>
        <begin position="370"/>
        <end position="390"/>
    </location>
</feature>
<name>A0A1M5GTQ8_9BRAD</name>
<dbReference type="CDD" id="cd17355">
    <property type="entry name" value="MFS_YcxA_like"/>
    <property type="match status" value="1"/>
</dbReference>
<evidence type="ECO:0000256" key="4">
    <source>
        <dbReference type="SAM" id="Phobius"/>
    </source>
</evidence>
<dbReference type="Pfam" id="PF07690">
    <property type="entry name" value="MFS_1"/>
    <property type="match status" value="1"/>
</dbReference>
<evidence type="ECO:0000313" key="7">
    <source>
        <dbReference type="Proteomes" id="UP000189796"/>
    </source>
</evidence>
<feature type="transmembrane region" description="Helical" evidence="4">
    <location>
        <begin position="286"/>
        <end position="305"/>
    </location>
</feature>
<feature type="transmembrane region" description="Helical" evidence="4">
    <location>
        <begin position="335"/>
        <end position="358"/>
    </location>
</feature>
<accession>A0A1M5GTQ8</accession>
<feature type="transmembrane region" description="Helical" evidence="4">
    <location>
        <begin position="312"/>
        <end position="329"/>
    </location>
</feature>
<feature type="transmembrane region" description="Helical" evidence="4">
    <location>
        <begin position="70"/>
        <end position="95"/>
    </location>
</feature>
<dbReference type="GO" id="GO:0022857">
    <property type="term" value="F:transmembrane transporter activity"/>
    <property type="evidence" value="ECO:0007669"/>
    <property type="project" value="InterPro"/>
</dbReference>
<dbReference type="InterPro" id="IPR036259">
    <property type="entry name" value="MFS_trans_sf"/>
</dbReference>
<feature type="transmembrane region" description="Helical" evidence="4">
    <location>
        <begin position="107"/>
        <end position="125"/>
    </location>
</feature>
<keyword evidence="3 4" id="KW-0472">Membrane</keyword>